<dbReference type="AlphaFoldDB" id="A0A4T0FG41"/>
<evidence type="ECO:0000256" key="2">
    <source>
        <dbReference type="ARBA" id="ARBA00022840"/>
    </source>
</evidence>
<comment type="caution">
    <text evidence="4">The sequence shown here is derived from an EMBL/GenBank/DDBJ whole genome shotgun (WGS) entry which is preliminary data.</text>
</comment>
<keyword evidence="1" id="KW-0547">Nucleotide-binding</keyword>
<dbReference type="EMBL" id="SPNW01000069">
    <property type="protein sequence ID" value="TIA86989.1"/>
    <property type="molecule type" value="Genomic_DNA"/>
</dbReference>
<protein>
    <submittedName>
        <fullName evidence="4">Uncharacterized protein</fullName>
    </submittedName>
</protein>
<name>A0A4T0FG41_9BASI</name>
<dbReference type="PANTHER" id="PTHR12435">
    <property type="match status" value="1"/>
</dbReference>
<dbReference type="OrthoDB" id="9972657at2759"/>
<organism evidence="4 5">
    <name type="scientific">Wallemia hederae</name>
    <dbReference type="NCBI Taxonomy" id="1540922"/>
    <lineage>
        <taxon>Eukaryota</taxon>
        <taxon>Fungi</taxon>
        <taxon>Dikarya</taxon>
        <taxon>Basidiomycota</taxon>
        <taxon>Wallemiomycotina</taxon>
        <taxon>Wallemiomycetes</taxon>
        <taxon>Wallemiales</taxon>
        <taxon>Wallemiaceae</taxon>
        <taxon>Wallemia</taxon>
    </lineage>
</organism>
<evidence type="ECO:0000256" key="3">
    <source>
        <dbReference type="ARBA" id="ARBA00025768"/>
    </source>
</evidence>
<dbReference type="SUPFAM" id="SSF52540">
    <property type="entry name" value="P-loop containing nucleoside triphosphate hydrolases"/>
    <property type="match status" value="1"/>
</dbReference>
<keyword evidence="2" id="KW-0067">ATP-binding</keyword>
<dbReference type="Pfam" id="PF08433">
    <property type="entry name" value="KTI12"/>
    <property type="match status" value="1"/>
</dbReference>
<evidence type="ECO:0000256" key="1">
    <source>
        <dbReference type="ARBA" id="ARBA00022741"/>
    </source>
</evidence>
<reference evidence="4 5" key="1">
    <citation type="submission" date="2019-03" db="EMBL/GenBank/DDBJ databases">
        <title>Sequencing 23 genomes of Wallemia ichthyophaga.</title>
        <authorList>
            <person name="Gostincar C."/>
        </authorList>
    </citation>
    <scope>NUCLEOTIDE SEQUENCE [LARGE SCALE GENOMIC DNA]</scope>
    <source>
        <strain evidence="4 5">EXF-5753</strain>
    </source>
</reference>
<gene>
    <name evidence="4" type="ORF">E3P99_03472</name>
</gene>
<dbReference type="Gene3D" id="3.40.50.300">
    <property type="entry name" value="P-loop containing nucleotide triphosphate hydrolases"/>
    <property type="match status" value="1"/>
</dbReference>
<accession>A0A4T0FG41</accession>
<keyword evidence="5" id="KW-1185">Reference proteome</keyword>
<proteinExistence type="inferred from homology"/>
<dbReference type="InterPro" id="IPR013641">
    <property type="entry name" value="KTI12/PSTK"/>
</dbReference>
<dbReference type="InterPro" id="IPR027417">
    <property type="entry name" value="P-loop_NTPase"/>
</dbReference>
<dbReference type="GO" id="GO:0005524">
    <property type="term" value="F:ATP binding"/>
    <property type="evidence" value="ECO:0007669"/>
    <property type="project" value="UniProtKB-KW"/>
</dbReference>
<dbReference type="Proteomes" id="UP000310189">
    <property type="component" value="Unassembled WGS sequence"/>
</dbReference>
<evidence type="ECO:0000313" key="5">
    <source>
        <dbReference type="Proteomes" id="UP000310189"/>
    </source>
</evidence>
<evidence type="ECO:0000313" key="4">
    <source>
        <dbReference type="EMBL" id="TIA86989.1"/>
    </source>
</evidence>
<sequence>MHRGLRPISPRTTTAASWALMRCLKRDAGTSSSTATAQITSSSDNDMMGVAEVSNSISSLSTTMALVIVTGLPASGKTTRSQQLYDYLQPRLADISASSQGTLKGRNLSVRIVSEHDYDHDREIYRDTRLEKPARGAIFAAVERYLDKNTIVICDAPNYIKGFRYQLYCTAREVGALNMTLWTIATTDQARELNRQRDDGYSSQVFEELAYRYEEPNGTSRWDQPLISVLLQDKDLNYAQITDILTTQKQKKVNIGVMTMPATAANYLQVLEATTTQVSAAITTASADNAGVGGSTTIALPQDLLPLPQKEFGDQMRPVIDLPSKQITPAQMNRYRRAFVGLHRNDKAIDAKSVAGLYILFIQTTLNA</sequence>
<comment type="similarity">
    <text evidence="3">Belongs to the KTI12 family.</text>
</comment>